<keyword evidence="5" id="KW-1003">Cell membrane</keyword>
<comment type="subcellular location">
    <subcellularLocation>
        <location evidence="5">Cell membrane</location>
        <topology evidence="5">Multi-pass membrane protein</topology>
    </subcellularLocation>
    <subcellularLocation>
        <location evidence="1">Membrane</location>
        <topology evidence="1">Multi-pass membrane protein</topology>
    </subcellularLocation>
</comment>
<comment type="function">
    <text evidence="5">Part of the twin-arginine translocation (Tat) system that transports large folded proteins containing a characteristic twin-arginine motif in their signal peptide across membranes.</text>
</comment>
<keyword evidence="5" id="KW-0653">Protein transport</keyword>
<dbReference type="GO" id="GO:0065002">
    <property type="term" value="P:intracellular protein transmembrane transport"/>
    <property type="evidence" value="ECO:0007669"/>
    <property type="project" value="TreeGrafter"/>
</dbReference>
<evidence type="ECO:0000256" key="4">
    <source>
        <dbReference type="ARBA" id="ARBA00023136"/>
    </source>
</evidence>
<evidence type="ECO:0000256" key="1">
    <source>
        <dbReference type="ARBA" id="ARBA00004141"/>
    </source>
</evidence>
<dbReference type="InterPro" id="IPR002033">
    <property type="entry name" value="TatC"/>
</dbReference>
<reference evidence="6" key="1">
    <citation type="submission" date="2024-07" db="EMBL/GenBank/DDBJ databases">
        <title>Complete genome sequence of Prevotella sp. YM-2024 GTC17253.</title>
        <authorList>
            <person name="Hayashi M."/>
            <person name="Muto Y."/>
            <person name="Tanaka K."/>
            <person name="Niwa H."/>
        </authorList>
    </citation>
    <scope>NUCLEOTIDE SEQUENCE</scope>
    <source>
        <strain evidence="6">GTC17253</strain>
    </source>
</reference>
<comment type="caution">
    <text evidence="5">Lacks conserved residue(s) required for the propagation of feature annotation.</text>
</comment>
<dbReference type="NCBIfam" id="TIGR00945">
    <property type="entry name" value="tatC"/>
    <property type="match status" value="1"/>
</dbReference>
<protein>
    <recommendedName>
        <fullName evidence="5">Sec-independent protein translocase protein TatC</fullName>
    </recommendedName>
</protein>
<feature type="transmembrane region" description="Helical" evidence="5">
    <location>
        <begin position="76"/>
        <end position="97"/>
    </location>
</feature>
<proteinExistence type="inferred from homology"/>
<sequence length="261" mass="29521">MADEELSFWEHLDVFRNCLIKVICVTVVAGIVAFCLKEQLFDIVLAPKDAHFITYRLLGSEPFSIHLVNVGLTEQFMVHMKTALCFGLLAALPYVLYELYGFVSPALYQRERRYSARVVVAGYLLFCVGVLINYFLFFPLTVKFLATYQVSSEVENLLSLQSYIDTLLLMSLVFGLIFEIPVVSWLMAKLGVLRASWMRRYRRHAVVVILIVAAVITPTSDVFTLSIVAVPIWLLYEISIFLVQSVEGPEVEAEASDEEVG</sequence>
<dbReference type="PANTHER" id="PTHR30371">
    <property type="entry name" value="SEC-INDEPENDENT PROTEIN TRANSLOCASE PROTEIN TATC"/>
    <property type="match status" value="1"/>
</dbReference>
<dbReference type="GO" id="GO:0033281">
    <property type="term" value="C:TAT protein transport complex"/>
    <property type="evidence" value="ECO:0007669"/>
    <property type="project" value="UniProtKB-UniRule"/>
</dbReference>
<dbReference type="GO" id="GO:0009977">
    <property type="term" value="F:proton motive force dependent protein transmembrane transporter activity"/>
    <property type="evidence" value="ECO:0007669"/>
    <property type="project" value="TreeGrafter"/>
</dbReference>
<comment type="subunit">
    <text evidence="5">Forms a complex with TatA.</text>
</comment>
<dbReference type="EMBL" id="AP035785">
    <property type="protein sequence ID" value="BFO72124.1"/>
    <property type="molecule type" value="Genomic_DNA"/>
</dbReference>
<evidence type="ECO:0000313" key="6">
    <source>
        <dbReference type="EMBL" id="BFO72124.1"/>
    </source>
</evidence>
<dbReference type="PANTHER" id="PTHR30371:SF0">
    <property type="entry name" value="SEC-INDEPENDENT PROTEIN TRANSLOCASE PROTEIN TATC, CHLOROPLASTIC-RELATED"/>
    <property type="match status" value="1"/>
</dbReference>
<organism evidence="6">
    <name type="scientific">Prevotella sp. GTC17253</name>
    <dbReference type="NCBI Taxonomy" id="3236793"/>
    <lineage>
        <taxon>Bacteria</taxon>
        <taxon>Pseudomonadati</taxon>
        <taxon>Bacteroidota</taxon>
        <taxon>Bacteroidia</taxon>
        <taxon>Bacteroidales</taxon>
        <taxon>Prevotellaceae</taxon>
        <taxon>Prevotella</taxon>
    </lineage>
</organism>
<keyword evidence="5" id="KW-0811">Translocation</keyword>
<keyword evidence="5" id="KW-0813">Transport</keyword>
<evidence type="ECO:0000256" key="5">
    <source>
        <dbReference type="HAMAP-Rule" id="MF_00902"/>
    </source>
</evidence>
<evidence type="ECO:0000256" key="3">
    <source>
        <dbReference type="ARBA" id="ARBA00022989"/>
    </source>
</evidence>
<dbReference type="PRINTS" id="PR01840">
    <property type="entry name" value="TATCFAMILY"/>
</dbReference>
<keyword evidence="3 5" id="KW-1133">Transmembrane helix</keyword>
<comment type="similarity">
    <text evidence="5">Belongs to the TatC family.</text>
</comment>
<keyword evidence="4 5" id="KW-0472">Membrane</keyword>
<name>A0AB33IY83_9BACT</name>
<evidence type="ECO:0000256" key="2">
    <source>
        <dbReference type="ARBA" id="ARBA00022692"/>
    </source>
</evidence>
<feature type="transmembrane region" description="Helical" evidence="5">
    <location>
        <begin position="118"/>
        <end position="142"/>
    </location>
</feature>
<dbReference type="HAMAP" id="MF_00902">
    <property type="entry name" value="TatC"/>
    <property type="match status" value="1"/>
</dbReference>
<gene>
    <name evidence="5 6" type="primary">tatC</name>
    <name evidence="6" type="ORF">GTC17253_20900</name>
</gene>
<dbReference type="AlphaFoldDB" id="A0AB33IY83"/>
<dbReference type="GO" id="GO:0043953">
    <property type="term" value="P:protein transport by the Tat complex"/>
    <property type="evidence" value="ECO:0007669"/>
    <property type="project" value="UniProtKB-UniRule"/>
</dbReference>
<dbReference type="Pfam" id="PF00902">
    <property type="entry name" value="TatC"/>
    <property type="match status" value="1"/>
</dbReference>
<feature type="transmembrane region" description="Helical" evidence="5">
    <location>
        <begin position="207"/>
        <end position="236"/>
    </location>
</feature>
<accession>A0AB33IY83</accession>
<feature type="transmembrane region" description="Helical" evidence="5">
    <location>
        <begin position="162"/>
        <end position="186"/>
    </location>
</feature>
<keyword evidence="2 5" id="KW-0812">Transmembrane</keyword>